<dbReference type="GO" id="GO:0000976">
    <property type="term" value="F:transcription cis-regulatory region binding"/>
    <property type="evidence" value="ECO:0007669"/>
    <property type="project" value="TreeGrafter"/>
</dbReference>
<evidence type="ECO:0000313" key="5">
    <source>
        <dbReference type="EMBL" id="AEX20401.1"/>
    </source>
</evidence>
<dbReference type="PANTHER" id="PTHR47894">
    <property type="entry name" value="HTH-TYPE TRANSCRIPTIONAL REGULATOR GADX"/>
    <property type="match status" value="1"/>
</dbReference>
<dbReference type="EMBL" id="JQ001939">
    <property type="protein sequence ID" value="AEX20401.1"/>
    <property type="molecule type" value="Genomic_DNA"/>
</dbReference>
<dbReference type="PROSITE" id="PS01124">
    <property type="entry name" value="HTH_ARAC_FAMILY_2"/>
    <property type="match status" value="1"/>
</dbReference>
<keyword evidence="1" id="KW-0805">Transcription regulation</keyword>
<sequence>MNTRAVTPIAFVRAIVRAFERYGQDAARALAEAQITPALLEDDNARISAGQMEAVSAAAMQALDDEALGWWRRRLPWGSYGMLARASLTAPDLGVALKRWFRHHRLLCEDVALGLTLDGAQAVVTLHEALPPWPGTRELCLVTTLRNVHGYASWLVDSRITLQEATFPFAAPAHADAYPVMFGAPVRFDAPAATLRFDAAYLALPPRRDEAAARQMLQRALPLTVRLYRRDRLLVQRVQELLAREPAAMVNAGAVAAALNVSVRTLHRQLQAEGASLQGLKDEARRAHAVELLLRTPRPVKQIAQAVGFDSEKSFARAFRQWTGETPSALRRRGVG</sequence>
<evidence type="ECO:0000256" key="1">
    <source>
        <dbReference type="ARBA" id="ARBA00023015"/>
    </source>
</evidence>
<dbReference type="GO" id="GO:0003700">
    <property type="term" value="F:DNA-binding transcription factor activity"/>
    <property type="evidence" value="ECO:0007669"/>
    <property type="project" value="InterPro"/>
</dbReference>
<protein>
    <submittedName>
        <fullName evidence="5">AraC family transcriptional regulator</fullName>
    </submittedName>
</protein>
<reference evidence="5" key="1">
    <citation type="journal article" date="2012" name="J. Bacteriol.">
        <title>Bacterial degradation of tert-amyl alcohol proceeds via hemiterpene 2-methyl-3-buten-2-ol by employing the tertiary alcohol desaturase function of the Rieske nonheme mononuclear iron oxygenase MdpJ.</title>
        <authorList>
            <person name="Schuster J."/>
            <person name="Schafer F."/>
            <person name="Hubler N."/>
            <person name="Brandt A."/>
            <person name="Rosell M."/>
            <person name="Hartig C."/>
            <person name="Harms H."/>
            <person name="Muller R.H."/>
            <person name="Rohwerder T."/>
        </authorList>
    </citation>
    <scope>NUCLEOTIDE SEQUENCE</scope>
    <source>
        <strain evidence="5">L108</strain>
    </source>
</reference>
<dbReference type="Gene3D" id="1.10.10.60">
    <property type="entry name" value="Homeodomain-like"/>
    <property type="match status" value="1"/>
</dbReference>
<name>H2EPJ6_AQUTE</name>
<organism evidence="5">
    <name type="scientific">Aquincola tertiaricarbonis</name>
    <dbReference type="NCBI Taxonomy" id="391953"/>
    <lineage>
        <taxon>Bacteria</taxon>
        <taxon>Pseudomonadati</taxon>
        <taxon>Pseudomonadota</taxon>
        <taxon>Betaproteobacteria</taxon>
        <taxon>Burkholderiales</taxon>
        <taxon>Sphaerotilaceae</taxon>
        <taxon>Aquincola</taxon>
    </lineage>
</organism>
<dbReference type="InterPro" id="IPR020449">
    <property type="entry name" value="Tscrpt_reg_AraC-type_HTH"/>
</dbReference>
<accession>H2EPJ6</accession>
<evidence type="ECO:0000256" key="2">
    <source>
        <dbReference type="ARBA" id="ARBA00023125"/>
    </source>
</evidence>
<proteinExistence type="predicted"/>
<dbReference type="Pfam" id="PF12833">
    <property type="entry name" value="HTH_18"/>
    <property type="match status" value="1"/>
</dbReference>
<reference evidence="5" key="2">
    <citation type="submission" date="2018-04" db="EMBL/GenBank/DDBJ databases">
        <authorList>
            <person name="Go L.Y."/>
            <person name="Mitchell J.A."/>
        </authorList>
    </citation>
    <scope>NUCLEOTIDE SEQUENCE</scope>
    <source>
        <strain evidence="5">L108</strain>
    </source>
</reference>
<dbReference type="PROSITE" id="PS00041">
    <property type="entry name" value="HTH_ARAC_FAMILY_1"/>
    <property type="match status" value="1"/>
</dbReference>
<dbReference type="InterPro" id="IPR018062">
    <property type="entry name" value="HTH_AraC-typ_CS"/>
</dbReference>
<dbReference type="AlphaFoldDB" id="H2EPJ6"/>
<dbReference type="Pfam" id="PF12625">
    <property type="entry name" value="Arabinose_bd"/>
    <property type="match status" value="1"/>
</dbReference>
<dbReference type="GO" id="GO:0005829">
    <property type="term" value="C:cytosol"/>
    <property type="evidence" value="ECO:0007669"/>
    <property type="project" value="TreeGrafter"/>
</dbReference>
<dbReference type="InterPro" id="IPR032687">
    <property type="entry name" value="AraC-type_N"/>
</dbReference>
<dbReference type="SUPFAM" id="SSF46689">
    <property type="entry name" value="Homeodomain-like"/>
    <property type="match status" value="1"/>
</dbReference>
<dbReference type="InterPro" id="IPR018060">
    <property type="entry name" value="HTH_AraC"/>
</dbReference>
<keyword evidence="3" id="KW-0804">Transcription</keyword>
<dbReference type="InterPro" id="IPR009057">
    <property type="entry name" value="Homeodomain-like_sf"/>
</dbReference>
<dbReference type="PANTHER" id="PTHR47894:SF1">
    <property type="entry name" value="HTH-TYPE TRANSCRIPTIONAL REGULATOR VQSM"/>
    <property type="match status" value="1"/>
</dbReference>
<keyword evidence="2" id="KW-0238">DNA-binding</keyword>
<feature type="domain" description="HTH araC/xylS-type" evidence="4">
    <location>
        <begin position="232"/>
        <end position="333"/>
    </location>
</feature>
<evidence type="ECO:0000259" key="4">
    <source>
        <dbReference type="PROSITE" id="PS01124"/>
    </source>
</evidence>
<dbReference type="PRINTS" id="PR00032">
    <property type="entry name" value="HTHARAC"/>
</dbReference>
<evidence type="ECO:0000256" key="3">
    <source>
        <dbReference type="ARBA" id="ARBA00023163"/>
    </source>
</evidence>
<dbReference type="SMART" id="SM00342">
    <property type="entry name" value="HTH_ARAC"/>
    <property type="match status" value="1"/>
</dbReference>